<evidence type="ECO:0000313" key="2">
    <source>
        <dbReference type="EMBL" id="KAA1101705.1"/>
    </source>
</evidence>
<feature type="region of interest" description="Disordered" evidence="1">
    <location>
        <begin position="1"/>
        <end position="66"/>
    </location>
</feature>
<feature type="compositionally biased region" description="Polar residues" evidence="1">
    <location>
        <begin position="1"/>
        <end position="13"/>
    </location>
</feature>
<evidence type="ECO:0000313" key="3">
    <source>
        <dbReference type="Proteomes" id="UP000324748"/>
    </source>
</evidence>
<reference evidence="2 3" key="1">
    <citation type="submission" date="2019-05" db="EMBL/GenBank/DDBJ databases">
        <title>Emergence of the Ug99 lineage of the wheat stem rust pathogen through somatic hybridization.</title>
        <authorList>
            <person name="Li F."/>
            <person name="Upadhyaya N.M."/>
            <person name="Sperschneider J."/>
            <person name="Matny O."/>
            <person name="Nguyen-Phuc H."/>
            <person name="Mago R."/>
            <person name="Raley C."/>
            <person name="Miller M.E."/>
            <person name="Silverstein K.A.T."/>
            <person name="Henningsen E."/>
            <person name="Hirsch C.D."/>
            <person name="Visser B."/>
            <person name="Pretorius Z.A."/>
            <person name="Steffenson B.J."/>
            <person name="Schwessinger B."/>
            <person name="Dodds P.N."/>
            <person name="Figueroa M."/>
        </authorList>
    </citation>
    <scope>NUCLEOTIDE SEQUENCE [LARGE SCALE GENOMIC DNA]</scope>
    <source>
        <strain evidence="2">21-0</strain>
    </source>
</reference>
<proteinExistence type="predicted"/>
<dbReference type="Proteomes" id="UP000324748">
    <property type="component" value="Unassembled WGS sequence"/>
</dbReference>
<evidence type="ECO:0000256" key="1">
    <source>
        <dbReference type="SAM" id="MobiDB-lite"/>
    </source>
</evidence>
<sequence length="106" mass="11729">MSQLYNSPSQSPASLAPHPGERLASSKTDSIPSIDRQDLDQAEDLEHKDLFAPRKDPEHNNLAVPRKCLEQRQTSQELRVALLPVALANKISTTPVSSQSRSSRSR</sequence>
<organism evidence="2 3">
    <name type="scientific">Puccinia graminis f. sp. tritici</name>
    <dbReference type="NCBI Taxonomy" id="56615"/>
    <lineage>
        <taxon>Eukaryota</taxon>
        <taxon>Fungi</taxon>
        <taxon>Dikarya</taxon>
        <taxon>Basidiomycota</taxon>
        <taxon>Pucciniomycotina</taxon>
        <taxon>Pucciniomycetes</taxon>
        <taxon>Pucciniales</taxon>
        <taxon>Pucciniaceae</taxon>
        <taxon>Puccinia</taxon>
    </lineage>
</organism>
<keyword evidence="3" id="KW-1185">Reference proteome</keyword>
<accession>A0A5B0PJ82</accession>
<name>A0A5B0PJ82_PUCGR</name>
<protein>
    <submittedName>
        <fullName evidence="2">Uncharacterized protein</fullName>
    </submittedName>
</protein>
<dbReference type="EMBL" id="VSWC01000053">
    <property type="protein sequence ID" value="KAA1101705.1"/>
    <property type="molecule type" value="Genomic_DNA"/>
</dbReference>
<dbReference type="AlphaFoldDB" id="A0A5B0PJ82"/>
<gene>
    <name evidence="2" type="ORF">PGT21_028257</name>
</gene>
<feature type="compositionally biased region" description="Basic and acidic residues" evidence="1">
    <location>
        <begin position="35"/>
        <end position="59"/>
    </location>
</feature>
<comment type="caution">
    <text evidence="2">The sequence shown here is derived from an EMBL/GenBank/DDBJ whole genome shotgun (WGS) entry which is preliminary data.</text>
</comment>